<dbReference type="InterPro" id="IPR045336">
    <property type="entry name" value="MmgE_PrpD_N"/>
</dbReference>
<dbReference type="InterPro" id="IPR042188">
    <property type="entry name" value="MmgE/PrpD_sf_2"/>
</dbReference>
<evidence type="ECO:0000256" key="1">
    <source>
        <dbReference type="ARBA" id="ARBA00006174"/>
    </source>
</evidence>
<dbReference type="Gene3D" id="1.10.4100.10">
    <property type="entry name" value="2-methylcitrate dehydratase PrpD"/>
    <property type="match status" value="1"/>
</dbReference>
<dbReference type="PANTHER" id="PTHR16943">
    <property type="entry name" value="2-METHYLCITRATE DEHYDRATASE-RELATED"/>
    <property type="match status" value="1"/>
</dbReference>
<dbReference type="InterPro" id="IPR005656">
    <property type="entry name" value="MmgE_PrpD"/>
</dbReference>
<gene>
    <name evidence="4" type="ORF">ACFSXZ_36770</name>
</gene>
<feature type="domain" description="MmgE/PrpD C-terminal" evidence="3">
    <location>
        <begin position="266"/>
        <end position="423"/>
    </location>
</feature>
<evidence type="ECO:0000313" key="4">
    <source>
        <dbReference type="EMBL" id="MFD2421896.1"/>
    </source>
</evidence>
<dbReference type="InterPro" id="IPR042183">
    <property type="entry name" value="MmgE/PrpD_sf_1"/>
</dbReference>
<dbReference type="Gene3D" id="3.30.1330.120">
    <property type="entry name" value="2-methylcitrate dehydratase PrpD"/>
    <property type="match status" value="1"/>
</dbReference>
<protein>
    <submittedName>
        <fullName evidence="4">MmgE/PrpD family protein</fullName>
    </submittedName>
</protein>
<dbReference type="SUPFAM" id="SSF103378">
    <property type="entry name" value="2-methylcitrate dehydratase PrpD"/>
    <property type="match status" value="1"/>
</dbReference>
<evidence type="ECO:0000259" key="3">
    <source>
        <dbReference type="Pfam" id="PF19305"/>
    </source>
</evidence>
<dbReference type="EMBL" id="JBHUKR010000023">
    <property type="protein sequence ID" value="MFD2421896.1"/>
    <property type="molecule type" value="Genomic_DNA"/>
</dbReference>
<keyword evidence="5" id="KW-1185">Reference proteome</keyword>
<proteinExistence type="inferred from homology"/>
<dbReference type="PANTHER" id="PTHR16943:SF8">
    <property type="entry name" value="2-METHYLCITRATE DEHYDRATASE"/>
    <property type="match status" value="1"/>
</dbReference>
<dbReference type="InterPro" id="IPR045337">
    <property type="entry name" value="MmgE_PrpD_C"/>
</dbReference>
<dbReference type="Pfam" id="PF19305">
    <property type="entry name" value="MmgE_PrpD_C"/>
    <property type="match status" value="1"/>
</dbReference>
<comment type="caution">
    <text evidence="4">The sequence shown here is derived from an EMBL/GenBank/DDBJ whole genome shotgun (WGS) entry which is preliminary data.</text>
</comment>
<dbReference type="Proteomes" id="UP001597417">
    <property type="component" value="Unassembled WGS sequence"/>
</dbReference>
<dbReference type="RefSeq" id="WP_378270717.1">
    <property type="nucleotide sequence ID" value="NZ_JBHUKR010000023.1"/>
</dbReference>
<dbReference type="InterPro" id="IPR036148">
    <property type="entry name" value="MmgE/PrpD_sf"/>
</dbReference>
<sequence>MPSENTTARFAAFAHDLKLVDIPAAVQDAAKRAILDWAGVALAGSAQPLADALVAAKRADTGAVTIVGRKATAGIETAALINGAAAHALDFDDYLAEGVIHASAGLAAALLAVAEDRRSTGEDFLTSFVAGYEVHAHLSTVIGHPLIYKGFHPTGVLTHLGSAAGAGKLIGLDTPGLATCLGIAATQAAGLLASFGTMGKPLHAGKAAADGVLSALLAEAGFTGNSRVLDGERGLPAVLAGADPERPLGRELGSRWLLLDNAIKPYAACGAIHAAIDGAIALSEEVRPERIERVECAVSSVTVHSAGIPAPATGLEGKFSTQYAVASALLSGQSSAPDFTDGAVRRPDVRELTARVALLDTYERITEAEVRVAHSDGSVIERKVDWAKGSPGNPMTYSDTVGKFLGLAEPVLGERRARAVVSLIDTLDEQPDAGRLAESLALPRSTADTSGGAA</sequence>
<organism evidence="4 5">
    <name type="scientific">Amycolatopsis pigmentata</name>
    <dbReference type="NCBI Taxonomy" id="450801"/>
    <lineage>
        <taxon>Bacteria</taxon>
        <taxon>Bacillati</taxon>
        <taxon>Actinomycetota</taxon>
        <taxon>Actinomycetes</taxon>
        <taxon>Pseudonocardiales</taxon>
        <taxon>Pseudonocardiaceae</taxon>
        <taxon>Amycolatopsis</taxon>
    </lineage>
</organism>
<dbReference type="Pfam" id="PF03972">
    <property type="entry name" value="MmgE_PrpD_N"/>
    <property type="match status" value="1"/>
</dbReference>
<accession>A0ABW5GAG9</accession>
<evidence type="ECO:0000259" key="2">
    <source>
        <dbReference type="Pfam" id="PF03972"/>
    </source>
</evidence>
<name>A0ABW5GAG9_9PSEU</name>
<evidence type="ECO:0000313" key="5">
    <source>
        <dbReference type="Proteomes" id="UP001597417"/>
    </source>
</evidence>
<comment type="similarity">
    <text evidence="1">Belongs to the PrpD family.</text>
</comment>
<feature type="domain" description="MmgE/PrpD N-terminal" evidence="2">
    <location>
        <begin position="9"/>
        <end position="242"/>
    </location>
</feature>
<reference evidence="5" key="1">
    <citation type="journal article" date="2019" name="Int. J. Syst. Evol. Microbiol.">
        <title>The Global Catalogue of Microorganisms (GCM) 10K type strain sequencing project: providing services to taxonomists for standard genome sequencing and annotation.</title>
        <authorList>
            <consortium name="The Broad Institute Genomics Platform"/>
            <consortium name="The Broad Institute Genome Sequencing Center for Infectious Disease"/>
            <person name="Wu L."/>
            <person name="Ma J."/>
        </authorList>
    </citation>
    <scope>NUCLEOTIDE SEQUENCE [LARGE SCALE GENOMIC DNA]</scope>
    <source>
        <strain evidence="5">CGMCC 4.7645</strain>
    </source>
</reference>